<evidence type="ECO:0000256" key="11">
    <source>
        <dbReference type="ARBA" id="ARBA00023303"/>
    </source>
</evidence>
<dbReference type="EMBL" id="CVRI01000047">
    <property type="protein sequence ID" value="CRK98231.1"/>
    <property type="molecule type" value="Genomic_DNA"/>
</dbReference>
<dbReference type="PANTHER" id="PTHR11893:SF36">
    <property type="entry name" value="INNEXIN-5"/>
    <property type="match status" value="1"/>
</dbReference>
<accession>A0A1J1ID66</accession>
<evidence type="ECO:0000313" key="13">
    <source>
        <dbReference type="EMBL" id="CRK98231.1"/>
    </source>
</evidence>
<dbReference type="InterPro" id="IPR000990">
    <property type="entry name" value="Innexin"/>
</dbReference>
<keyword evidence="10 12" id="KW-0472">Membrane</keyword>
<evidence type="ECO:0000313" key="14">
    <source>
        <dbReference type="Proteomes" id="UP000183832"/>
    </source>
</evidence>
<feature type="transmembrane region" description="Helical" evidence="12">
    <location>
        <begin position="23"/>
        <end position="43"/>
    </location>
</feature>
<keyword evidence="6" id="KW-0303">Gap junction</keyword>
<evidence type="ECO:0000256" key="9">
    <source>
        <dbReference type="ARBA" id="ARBA00023065"/>
    </source>
</evidence>
<feature type="transmembrane region" description="Helical" evidence="12">
    <location>
        <begin position="110"/>
        <end position="132"/>
    </location>
</feature>
<dbReference type="AlphaFoldDB" id="A0A1J1ID66"/>
<feature type="transmembrane region" description="Helical" evidence="12">
    <location>
        <begin position="199"/>
        <end position="227"/>
    </location>
</feature>
<evidence type="ECO:0000256" key="5">
    <source>
        <dbReference type="ARBA" id="ARBA00022692"/>
    </source>
</evidence>
<comment type="similarity">
    <text evidence="12">Belongs to the pannexin family.</text>
</comment>
<dbReference type="Pfam" id="PF00876">
    <property type="entry name" value="Innexin"/>
    <property type="match status" value="2"/>
</dbReference>
<keyword evidence="8 12" id="KW-1133">Transmembrane helix</keyword>
<gene>
    <name evidence="13" type="primary">similar to Innexin inx2</name>
    <name evidence="12" type="synonym">inx</name>
    <name evidence="13" type="ORF">CLUMA_CG011594</name>
</gene>
<keyword evidence="7" id="KW-0965">Cell junction</keyword>
<comment type="caution">
    <text evidence="12">Lacks conserved residue(s) required for the propagation of feature annotation.</text>
</comment>
<keyword evidence="11 12" id="KW-0407">Ion channel</keyword>
<comment type="subcellular location">
    <subcellularLocation>
        <location evidence="1">Cell junction</location>
        <location evidence="1">Gap junction</location>
    </subcellularLocation>
    <subcellularLocation>
        <location evidence="2 12">Cell membrane</location>
        <topology evidence="2 12">Multi-pass membrane protein</topology>
    </subcellularLocation>
</comment>
<dbReference type="PRINTS" id="PR01262">
    <property type="entry name" value="INNEXIN"/>
</dbReference>
<comment type="function">
    <text evidence="12">Structural component of the gap junctions.</text>
</comment>
<evidence type="ECO:0000256" key="1">
    <source>
        <dbReference type="ARBA" id="ARBA00004610"/>
    </source>
</evidence>
<dbReference type="PANTHER" id="PTHR11893">
    <property type="entry name" value="INNEXIN"/>
    <property type="match status" value="1"/>
</dbReference>
<dbReference type="PROSITE" id="PS51013">
    <property type="entry name" value="PANNEXIN"/>
    <property type="match status" value="1"/>
</dbReference>
<evidence type="ECO:0000256" key="10">
    <source>
        <dbReference type="ARBA" id="ARBA00023136"/>
    </source>
</evidence>
<dbReference type="GO" id="GO:0005921">
    <property type="term" value="C:gap junction"/>
    <property type="evidence" value="ECO:0007669"/>
    <property type="project" value="UniProtKB-SubCell"/>
</dbReference>
<evidence type="ECO:0000256" key="7">
    <source>
        <dbReference type="ARBA" id="ARBA00022949"/>
    </source>
</evidence>
<evidence type="ECO:0000256" key="6">
    <source>
        <dbReference type="ARBA" id="ARBA00022868"/>
    </source>
</evidence>
<dbReference type="GO" id="GO:0034220">
    <property type="term" value="P:monoatomic ion transmembrane transport"/>
    <property type="evidence" value="ECO:0007669"/>
    <property type="project" value="UniProtKB-KW"/>
</dbReference>
<keyword evidence="4" id="KW-1003">Cell membrane</keyword>
<dbReference type="Proteomes" id="UP000183832">
    <property type="component" value="Unassembled WGS sequence"/>
</dbReference>
<organism evidence="13 14">
    <name type="scientific">Clunio marinus</name>
    <dbReference type="NCBI Taxonomy" id="568069"/>
    <lineage>
        <taxon>Eukaryota</taxon>
        <taxon>Metazoa</taxon>
        <taxon>Ecdysozoa</taxon>
        <taxon>Arthropoda</taxon>
        <taxon>Hexapoda</taxon>
        <taxon>Insecta</taxon>
        <taxon>Pterygota</taxon>
        <taxon>Neoptera</taxon>
        <taxon>Endopterygota</taxon>
        <taxon>Diptera</taxon>
        <taxon>Nematocera</taxon>
        <taxon>Chironomoidea</taxon>
        <taxon>Chironomidae</taxon>
        <taxon>Clunio</taxon>
    </lineage>
</organism>
<evidence type="ECO:0000256" key="3">
    <source>
        <dbReference type="ARBA" id="ARBA00022448"/>
    </source>
</evidence>
<keyword evidence="3 12" id="KW-0813">Transport</keyword>
<reference evidence="13 14" key="1">
    <citation type="submission" date="2015-04" db="EMBL/GenBank/DDBJ databases">
        <authorList>
            <person name="Syromyatnikov M.Y."/>
            <person name="Popov V.N."/>
        </authorList>
    </citation>
    <scope>NUCLEOTIDE SEQUENCE [LARGE SCALE GENOMIC DNA]</scope>
</reference>
<dbReference type="STRING" id="568069.A0A1J1ID66"/>
<evidence type="ECO:0000256" key="12">
    <source>
        <dbReference type="RuleBase" id="RU010713"/>
    </source>
</evidence>
<keyword evidence="5 12" id="KW-0812">Transmembrane</keyword>
<keyword evidence="9 12" id="KW-0406">Ion transport</keyword>
<proteinExistence type="inferred from homology"/>
<keyword evidence="14" id="KW-1185">Reference proteome</keyword>
<protein>
    <recommendedName>
        <fullName evidence="12">Innexin</fullName>
    </recommendedName>
</protein>
<sequence length="308" mass="35353">MIKDIIQQLVSNSDQKVIKTSGFIFKLLTCFTVNILLCSVLLISANSLFGGPIDCQVNGNLKSTIETKCWIEGVYLDGSLFDGTKGKDITRYGVGPSKKWNENNLINQSYYQWVVPVLGLIALLMYMPRVIWHHLENGLMDDLLRRTCFQYADDALGLQWLLIFPTQAKCFYYDFGPSGGAQERDALCFLPQNVINEKIFVFLYIWFAFAFFATLCGLMFTSILMFFKCLRTRSIRGMVDRSFSHQTVVFSRHYRDYGDWFILHLLHMNLSPVLFDDLVSDLMKPLMKNSSKSTTCNEKEESIDCSVI</sequence>
<dbReference type="GO" id="GO:0005886">
    <property type="term" value="C:plasma membrane"/>
    <property type="evidence" value="ECO:0007669"/>
    <property type="project" value="UniProtKB-SubCell"/>
</dbReference>
<evidence type="ECO:0000256" key="4">
    <source>
        <dbReference type="ARBA" id="ARBA00022475"/>
    </source>
</evidence>
<name>A0A1J1ID66_9DIPT</name>
<dbReference type="OrthoDB" id="5867527at2759"/>
<evidence type="ECO:0000256" key="2">
    <source>
        <dbReference type="ARBA" id="ARBA00004651"/>
    </source>
</evidence>
<dbReference type="GO" id="GO:0005243">
    <property type="term" value="F:gap junction channel activity"/>
    <property type="evidence" value="ECO:0007669"/>
    <property type="project" value="TreeGrafter"/>
</dbReference>
<evidence type="ECO:0000256" key="8">
    <source>
        <dbReference type="ARBA" id="ARBA00022989"/>
    </source>
</evidence>